<dbReference type="Gramene" id="LPERR01G29080.1">
    <property type="protein sequence ID" value="LPERR01G29080.1"/>
    <property type="gene ID" value="LPERR01G29080"/>
</dbReference>
<dbReference type="InterPro" id="IPR050316">
    <property type="entry name" value="Tyrosinase/Hemocyanin"/>
</dbReference>
<dbReference type="PRINTS" id="PR00092">
    <property type="entry name" value="TYROSINASE"/>
</dbReference>
<feature type="domain" description="Tyrosinase copper-binding" evidence="3">
    <location>
        <begin position="160"/>
        <end position="330"/>
    </location>
</feature>
<organism evidence="5 6">
    <name type="scientific">Leersia perrieri</name>
    <dbReference type="NCBI Taxonomy" id="77586"/>
    <lineage>
        <taxon>Eukaryota</taxon>
        <taxon>Viridiplantae</taxon>
        <taxon>Streptophyta</taxon>
        <taxon>Embryophyta</taxon>
        <taxon>Tracheophyta</taxon>
        <taxon>Spermatophyta</taxon>
        <taxon>Magnoliopsida</taxon>
        <taxon>Liliopsida</taxon>
        <taxon>Poales</taxon>
        <taxon>Poaceae</taxon>
        <taxon>BOP clade</taxon>
        <taxon>Oryzoideae</taxon>
        <taxon>Oryzeae</taxon>
        <taxon>Oryzinae</taxon>
        <taxon>Leersia</taxon>
    </lineage>
</organism>
<evidence type="ECO:0000256" key="2">
    <source>
        <dbReference type="ARBA" id="ARBA00022784"/>
    </source>
</evidence>
<keyword evidence="6" id="KW-1185">Reference proteome</keyword>
<dbReference type="PROSITE" id="PS51257">
    <property type="entry name" value="PROKAR_LIPOPROTEIN"/>
    <property type="match status" value="1"/>
</dbReference>
<keyword evidence="1" id="KW-0479">Metal-binding</keyword>
<evidence type="ECO:0000313" key="5">
    <source>
        <dbReference type="EnsemblPlants" id="LPERR01G29080.1"/>
    </source>
</evidence>
<feature type="domain" description="Polyphenol oxidase C-terminal" evidence="4">
    <location>
        <begin position="436"/>
        <end position="539"/>
    </location>
</feature>
<dbReference type="InterPro" id="IPR008922">
    <property type="entry name" value="Di-copper_centre_dom_sf"/>
</dbReference>
<evidence type="ECO:0000259" key="4">
    <source>
        <dbReference type="Pfam" id="PF12143"/>
    </source>
</evidence>
<evidence type="ECO:0008006" key="7">
    <source>
        <dbReference type="Google" id="ProtNLM"/>
    </source>
</evidence>
<dbReference type="STRING" id="77586.A0A0D9V6N1"/>
<proteinExistence type="predicted"/>
<evidence type="ECO:0000256" key="1">
    <source>
        <dbReference type="ARBA" id="ARBA00022723"/>
    </source>
</evidence>
<protein>
    <recommendedName>
        <fullName evidence="7">Tyrosinase copper-binding domain-containing protein</fullName>
    </recommendedName>
</protein>
<dbReference type="Pfam" id="PF12143">
    <property type="entry name" value="PPO1_KFDV"/>
    <property type="match status" value="1"/>
</dbReference>
<evidence type="ECO:0000259" key="3">
    <source>
        <dbReference type="Pfam" id="PF00264"/>
    </source>
</evidence>
<dbReference type="SUPFAM" id="SSF48056">
    <property type="entry name" value="Di-copper centre-containing domain"/>
    <property type="match status" value="1"/>
</dbReference>
<dbReference type="GO" id="GO:0046872">
    <property type="term" value="F:metal ion binding"/>
    <property type="evidence" value="ECO:0007669"/>
    <property type="project" value="UniProtKB-KW"/>
</dbReference>
<name>A0A0D9V6N1_9ORYZ</name>
<dbReference type="PANTHER" id="PTHR11474:SF100">
    <property type="entry name" value="POLYPHENOL OXIDASE FAMILY PROTEIN-RELATED"/>
    <property type="match status" value="1"/>
</dbReference>
<keyword evidence="2" id="KW-0883">Thioether bond</keyword>
<dbReference type="Gene3D" id="1.10.1280.10">
    <property type="entry name" value="Di-copper center containing domain from catechol oxidase"/>
    <property type="match status" value="1"/>
</dbReference>
<reference evidence="5" key="3">
    <citation type="submission" date="2015-04" db="UniProtKB">
        <authorList>
            <consortium name="EnsemblPlants"/>
        </authorList>
    </citation>
    <scope>IDENTIFICATION</scope>
</reference>
<dbReference type="InterPro" id="IPR002227">
    <property type="entry name" value="Tyrosinase_Cu-bd"/>
</dbReference>
<reference evidence="5 6" key="1">
    <citation type="submission" date="2012-08" db="EMBL/GenBank/DDBJ databases">
        <title>Oryza genome evolution.</title>
        <authorList>
            <person name="Wing R.A."/>
        </authorList>
    </citation>
    <scope>NUCLEOTIDE SEQUENCE</scope>
</reference>
<sequence length="542" mass="60459">MANPRYSLVAILVLVACAFTYTAIYTTLPVSVNPCAHTLPRTLLAVTGLDPYVVSCATADDDTSNSLLSDGGHDDKKSGRAGGPIVTDLLQCRKPDGPYLPENLQCCPPMPASEPVDFTLPDPSEPLRTRRPAHVAGAEYMAKYERAIALMKALPRSDPHSFYQQASIHCAYCTGAYRQVGHPELAVQIHYSWLFFPFHRAYIYFFERIAAKLLGDPGFALPFWSWDVPEGMRMPAAFANASSPLYDPVRNPRHAPPKLVDLDFDFDGPEKNYTDEQQIQHNLWTMYKQMIRSAPLPSLFHGQPFRAGEPDMPGAGTVELQPHNVMHIWALTMPLVVTRFSTHTMLTLIGYGMHGATLVVAIRGDTLISRTLTGSTPLFSSTTKRLGLCVSLFVTCSIPRSFVTPIIMSPPTTPNMKYGWNDELEESIRFPMSLDKMVTTKVLVVEHIETDDISRFDVFVDARKHKNIEPSGREMVGSFVCLRHHNMHNNNTRKGVKTTMRIALSKVLEDLGAERDESVTVTLMPRHGKVRIGGLRIEYKGE</sequence>
<dbReference type="PANTHER" id="PTHR11474">
    <property type="entry name" value="TYROSINASE FAMILY MEMBER"/>
    <property type="match status" value="1"/>
</dbReference>
<accession>A0A0D9V6N1</accession>
<dbReference type="eggNOG" id="ENOG502QVBP">
    <property type="taxonomic scope" value="Eukaryota"/>
</dbReference>
<dbReference type="EnsemblPlants" id="LPERR01G29080.1">
    <property type="protein sequence ID" value="LPERR01G29080.1"/>
    <property type="gene ID" value="LPERR01G29080"/>
</dbReference>
<dbReference type="Proteomes" id="UP000032180">
    <property type="component" value="Chromosome 1"/>
</dbReference>
<dbReference type="AlphaFoldDB" id="A0A0D9V6N1"/>
<reference evidence="6" key="2">
    <citation type="submission" date="2013-12" db="EMBL/GenBank/DDBJ databases">
        <authorList>
            <person name="Yu Y."/>
            <person name="Lee S."/>
            <person name="de Baynast K."/>
            <person name="Wissotski M."/>
            <person name="Liu L."/>
            <person name="Talag J."/>
            <person name="Goicoechea J."/>
            <person name="Angelova A."/>
            <person name="Jetty R."/>
            <person name="Kudrna D."/>
            <person name="Golser W."/>
            <person name="Rivera L."/>
            <person name="Zhang J."/>
            <person name="Wing R."/>
        </authorList>
    </citation>
    <scope>NUCLEOTIDE SEQUENCE</scope>
</reference>
<dbReference type="GO" id="GO:0004097">
    <property type="term" value="F:catechol oxidase activity"/>
    <property type="evidence" value="ECO:0007669"/>
    <property type="project" value="InterPro"/>
</dbReference>
<evidence type="ECO:0000313" key="6">
    <source>
        <dbReference type="Proteomes" id="UP000032180"/>
    </source>
</evidence>
<dbReference type="InterPro" id="IPR022740">
    <property type="entry name" value="Polyphenol_oxidase_C"/>
</dbReference>
<dbReference type="HOGENOM" id="CLU_029668_1_0_1"/>
<dbReference type="Pfam" id="PF00264">
    <property type="entry name" value="Tyrosinase"/>
    <property type="match status" value="1"/>
</dbReference>